<evidence type="ECO:0000313" key="3">
    <source>
        <dbReference type="EMBL" id="ADY27678.1"/>
    </source>
</evidence>
<keyword evidence="4" id="KW-1185">Reference proteome</keyword>
<geneLocation type="plasmid" evidence="3 4">
    <name>pDEIPR03</name>
</geneLocation>
<dbReference type="KEGG" id="dpt:Deipr_2563"/>
<gene>
    <name evidence="2" type="ordered locus">Deipr_0041</name>
    <name evidence="3" type="ordered locus">Deipr_2563</name>
</gene>
<proteinExistence type="predicted"/>
<dbReference type="Proteomes" id="UP000007718">
    <property type="component" value="Plasmid pDEIPR03"/>
</dbReference>
<evidence type="ECO:0000259" key="1">
    <source>
        <dbReference type="Pfam" id="PF01609"/>
    </source>
</evidence>
<dbReference type="NCBIfam" id="NF033591">
    <property type="entry name" value="transpos_IS4_2"/>
    <property type="match status" value="1"/>
</dbReference>
<dbReference type="InterPro" id="IPR002559">
    <property type="entry name" value="Transposase_11"/>
</dbReference>
<dbReference type="GO" id="GO:0003677">
    <property type="term" value="F:DNA binding"/>
    <property type="evidence" value="ECO:0007669"/>
    <property type="project" value="InterPro"/>
</dbReference>
<name>F0RIV9_DEIPM</name>
<reference evidence="4" key="1">
    <citation type="submission" date="2011-02" db="EMBL/GenBank/DDBJ databases">
        <title>The complete sequence of chromosome of Deinococcus proteolyticus DSM 20540.</title>
        <authorList>
            <consortium name="US DOE Joint Genome Institute (JGI-PGF)"/>
            <person name="Lucas S."/>
            <person name="Copeland A."/>
            <person name="Lapidus A."/>
            <person name="Bruce D."/>
            <person name="Goodwin L."/>
            <person name="Pitluck S."/>
            <person name="Kyrpides N."/>
            <person name="Mavromatis K."/>
            <person name="Pagani I."/>
            <person name="Ivanova N."/>
            <person name="Ovchinnikova G."/>
            <person name="Zeytun A."/>
            <person name="Detter J.C."/>
            <person name="Han C."/>
            <person name="Land M."/>
            <person name="Hauser L."/>
            <person name="Markowitz V."/>
            <person name="Cheng J.-F."/>
            <person name="Hugenholtz P."/>
            <person name="Woyke T."/>
            <person name="Wu D."/>
            <person name="Pukall R."/>
            <person name="Steenblock K."/>
            <person name="Brambilla E."/>
            <person name="Klenk H.-P."/>
            <person name="Eisen J.A."/>
        </authorList>
    </citation>
    <scope>NUCLEOTIDE SEQUENCE [LARGE SCALE GENOMIC DNA]</scope>
    <source>
        <strain evidence="4">ATCC 35074 / DSM 20540 / JCM 6276 / NBRC 101906 / NCIMB 13154 / VKM Ac-1939 / CCM 2703 / MRP</strain>
    </source>
</reference>
<dbReference type="AlphaFoldDB" id="F0RIV9"/>
<evidence type="ECO:0000313" key="4">
    <source>
        <dbReference type="Proteomes" id="UP000007718"/>
    </source>
</evidence>
<feature type="domain" description="Transposase IS4-like" evidence="1">
    <location>
        <begin position="90"/>
        <end position="290"/>
    </location>
</feature>
<dbReference type="STRING" id="693977.Deipr_0041"/>
<dbReference type="OrthoDB" id="56958at2"/>
<sequence length="357" mass="41352">MNHLNQPPQDSLFTALRPFFRIDQRRFTVLVALILAIIQQRSVVLNNLKATITLPGSREMRYQRLLRFVQFLIPEEMYLKFALHVLGTDELTLILDRTNWKLGKRDVNILMLSAVWEGFSLPLMWRFLPHGGSSDQRIRKELMADFLRHCPQVHIDGLLADREFIGQDWFTFLSEHGIAPCIRLRSDTKMDSLPVHVFAKKMQVGEVRVWHSSMVVYGVRLRVLALKVSKTEMLYLAYKGRADQNLRKYALRWQCENLHAALKTRGFDLEATGLTQAERVSTLLMVIAISFIWCLRTGTVLLLEGNVETMKAKRQKAHGYASKSLFRLGLDELRDLLSHPSPENWNRLARLVPRFEG</sequence>
<keyword evidence="3" id="KW-0614">Plasmid</keyword>
<reference evidence="2 4" key="3">
    <citation type="journal article" date="2012" name="Stand. Genomic Sci.">
        <title>Complete genome sequence of the orange-red pigmented, radioresistant Deinococcus proteolyticus type strain (MRP(T)).</title>
        <authorList>
            <person name="Copeland A."/>
            <person name="Zeytun A."/>
            <person name="Yassawong M."/>
            <person name="Nolan M."/>
            <person name="Lucas S."/>
            <person name="Hammon N."/>
            <person name="Deshpande S."/>
            <person name="Cheng J.F."/>
            <person name="Han C."/>
            <person name="Tapia R."/>
            <person name="Goodwin L.A."/>
            <person name="Pitluck S."/>
            <person name="Mavromatis K."/>
            <person name="Liolios K."/>
            <person name="Pagani I."/>
            <person name="Ivanova N."/>
            <person name="Mikhailova N."/>
            <person name="Pati A."/>
            <person name="Chen A."/>
            <person name="Palaniappan K."/>
            <person name="Land M."/>
            <person name="Hauser L."/>
            <person name="Jeffries C.D."/>
            <person name="Brambilla E.M."/>
            <person name="Rohde M."/>
            <person name="Sikorski J."/>
            <person name="Pukall R."/>
            <person name="Goker M."/>
            <person name="Detter J.C."/>
            <person name="Woyke T."/>
            <person name="Bristow J."/>
            <person name="Eisen J.A."/>
            <person name="Markowitz V."/>
            <person name="Hugenholtz P."/>
            <person name="Kyrpides N.C."/>
            <person name="Klenk H.P."/>
            <person name="Lapidus A."/>
        </authorList>
    </citation>
    <scope>NUCLEOTIDE SEQUENCE [LARGE SCALE GENOMIC DNA]</scope>
    <source>
        <strain evidence="4">ATCC 35074 / DSM 20540 / JCM 6276 / NBRC 101906 / NCIMB 13154 / VKM Ac-1939 / CCM 2703 / MRP</strain>
        <strain evidence="2">MRP</strain>
        <plasmid evidence="3">pDEIPR03</plasmid>
        <plasmid evidence="4">Plasmid pDEIPR03</plasmid>
    </source>
</reference>
<organism evidence="2 4">
    <name type="scientific">Deinococcus proteolyticus (strain ATCC 35074 / DSM 20540 / JCM 6276 / NBRC 101906 / NCIMB 13154 / VKM Ac-1939 / CCM 2703 / MRP)</name>
    <dbReference type="NCBI Taxonomy" id="693977"/>
    <lineage>
        <taxon>Bacteria</taxon>
        <taxon>Thermotogati</taxon>
        <taxon>Deinococcota</taxon>
        <taxon>Deinococci</taxon>
        <taxon>Deinococcales</taxon>
        <taxon>Deinococcaceae</taxon>
        <taxon>Deinococcus</taxon>
    </lineage>
</organism>
<dbReference type="KEGG" id="dpt:Deipr_0041"/>
<dbReference type="GO" id="GO:0004803">
    <property type="term" value="F:transposase activity"/>
    <property type="evidence" value="ECO:0007669"/>
    <property type="project" value="InterPro"/>
</dbReference>
<dbReference type="InterPro" id="IPR047658">
    <property type="entry name" value="IS4-like_transpos"/>
</dbReference>
<dbReference type="Pfam" id="PF01609">
    <property type="entry name" value="DDE_Tnp_1"/>
    <property type="match status" value="1"/>
</dbReference>
<dbReference type="Proteomes" id="UP000007718">
    <property type="component" value="Chromosome"/>
</dbReference>
<dbReference type="EMBL" id="CP002539">
    <property type="protein sequence ID" value="ADY27678.1"/>
    <property type="molecule type" value="Genomic_DNA"/>
</dbReference>
<dbReference type="eggNOG" id="COG3385">
    <property type="taxonomic scope" value="Bacteria"/>
</dbReference>
<dbReference type="HOGENOM" id="CLU_058184_2_0_0"/>
<accession>F0RIV9</accession>
<reference evidence="4" key="2">
    <citation type="submission" date="2011-02" db="EMBL/GenBank/DDBJ databases">
        <title>The complete sequence of plasmid3 of Deinococcus proteolyticus DSM 20540.</title>
        <authorList>
            <consortium name="US DOE Joint Genome Institute (JGI-PGF)"/>
            <person name="Lucas S."/>
            <person name="Copeland A."/>
            <person name="Lapidus A."/>
            <person name="Bruce D."/>
            <person name="Goodwin L."/>
            <person name="Pitluck S."/>
            <person name="Kyrpides N."/>
            <person name="Mavromatis K."/>
            <person name="Pagani I."/>
            <person name="Ivanova N."/>
            <person name="Ovchinnikova G."/>
            <person name="Zeytun A."/>
            <person name="Detter J.C."/>
            <person name="Han C."/>
            <person name="Land M."/>
            <person name="Hauser L."/>
            <person name="Markowitz V."/>
            <person name="Cheng J.-F."/>
            <person name="Hugenholtz P."/>
            <person name="Woyke T."/>
            <person name="Wu D."/>
            <person name="Pukall R."/>
            <person name="Steenblock K."/>
            <person name="Brambilla E."/>
            <person name="Klenk H.-P."/>
            <person name="Eisen J.A."/>
        </authorList>
    </citation>
    <scope>NUCLEOTIDE SEQUENCE [LARGE SCALE GENOMIC DNA]</scope>
    <source>
        <strain evidence="4">ATCC 35074 / DSM 20540 / JCM 6276 / NBRC 101906 / NCIMB 13154 / VKM Ac-1939 / CCM 2703 / MRP</strain>
        <plasmid evidence="4">Plasmid pDEIPR03</plasmid>
    </source>
</reference>
<dbReference type="RefSeq" id="WP_013613827.1">
    <property type="nucleotide sequence ID" value="NC_015161.1"/>
</dbReference>
<dbReference type="SUPFAM" id="SSF53098">
    <property type="entry name" value="Ribonuclease H-like"/>
    <property type="match status" value="1"/>
</dbReference>
<evidence type="ECO:0000313" key="2">
    <source>
        <dbReference type="EMBL" id="ADY25218.1"/>
    </source>
</evidence>
<dbReference type="InterPro" id="IPR012337">
    <property type="entry name" value="RNaseH-like_sf"/>
</dbReference>
<protein>
    <submittedName>
        <fullName evidence="2">Transposase IS4 family protein</fullName>
    </submittedName>
</protein>
<dbReference type="EMBL" id="CP002536">
    <property type="protein sequence ID" value="ADY25218.1"/>
    <property type="molecule type" value="Genomic_DNA"/>
</dbReference>
<dbReference type="GO" id="GO:0006313">
    <property type="term" value="P:DNA transposition"/>
    <property type="evidence" value="ECO:0007669"/>
    <property type="project" value="InterPro"/>
</dbReference>